<feature type="transmembrane region" description="Helical" evidence="4">
    <location>
        <begin position="380"/>
        <end position="399"/>
    </location>
</feature>
<evidence type="ECO:0000256" key="2">
    <source>
        <dbReference type="ARBA" id="ARBA00022989"/>
    </source>
</evidence>
<sequence>MTSQARLSLTALFITSSIIWISGNGILPLLPIYAESLGANNFEIGLYLAFSYACLAMGAVVAAKTVHSQHSAKQIMVISGALSIPIIFCVGQARSLYELVAFTSLIWLLGGAGFSALNSMMAKLTDHKHRGKVMGLLAITSPIGSVIGGAFSGPIVDLWGFDALFFTLALINMLWPVCGLMVRTDESITTIEIKTPTRVGSTVYLPRVKQQQHWNYQLISAASLSYMSYYIALLATSLIMKDAGYSATEISSTAIIGGLAAIPFIYGASHASDIFGRKAFWIFSNLIGAIALILLSVAESIVTFWIAAFMIRFLSSGSRSIGSAWIIDLCSPNRTIEPTGHRVHTETLVRYAPSINFLKNQWVSIQGTHIKSNAFSEEKALALISATPWIGGIMGYLAYGSASLTFTASSLLITAVVIPLLSIGLVLTIKHSPFT</sequence>
<gene>
    <name evidence="5" type="ORF">GCM10007876_15610</name>
</gene>
<keyword evidence="6" id="KW-1185">Reference proteome</keyword>
<dbReference type="EMBL" id="BSNM01000011">
    <property type="protein sequence ID" value="GLQ31082.1"/>
    <property type="molecule type" value="Genomic_DNA"/>
</dbReference>
<keyword evidence="2 4" id="KW-1133">Transmembrane helix</keyword>
<dbReference type="GO" id="GO:0022857">
    <property type="term" value="F:transmembrane transporter activity"/>
    <property type="evidence" value="ECO:0007669"/>
    <property type="project" value="InterPro"/>
</dbReference>
<feature type="transmembrane region" description="Helical" evidence="4">
    <location>
        <begin position="75"/>
        <end position="93"/>
    </location>
</feature>
<feature type="transmembrane region" description="Helical" evidence="4">
    <location>
        <begin position="411"/>
        <end position="429"/>
    </location>
</feature>
<feature type="transmembrane region" description="Helical" evidence="4">
    <location>
        <begin position="133"/>
        <end position="151"/>
    </location>
</feature>
<dbReference type="AlphaFoldDB" id="A0AA37SAH2"/>
<dbReference type="RefSeq" id="WP_284380567.1">
    <property type="nucleotide sequence ID" value="NZ_BSNM01000011.1"/>
</dbReference>
<dbReference type="Pfam" id="PF07690">
    <property type="entry name" value="MFS_1"/>
    <property type="match status" value="2"/>
</dbReference>
<dbReference type="InterPro" id="IPR036259">
    <property type="entry name" value="MFS_trans_sf"/>
</dbReference>
<evidence type="ECO:0000256" key="3">
    <source>
        <dbReference type="ARBA" id="ARBA00023136"/>
    </source>
</evidence>
<dbReference type="SUPFAM" id="SSF103473">
    <property type="entry name" value="MFS general substrate transporter"/>
    <property type="match status" value="1"/>
</dbReference>
<keyword evidence="3 4" id="KW-0472">Membrane</keyword>
<proteinExistence type="predicted"/>
<evidence type="ECO:0000313" key="6">
    <source>
        <dbReference type="Proteomes" id="UP001161389"/>
    </source>
</evidence>
<feature type="transmembrane region" description="Helical" evidence="4">
    <location>
        <begin position="250"/>
        <end position="268"/>
    </location>
</feature>
<name>A0AA37SAH2_9GAMM</name>
<feature type="transmembrane region" description="Helical" evidence="4">
    <location>
        <begin position="44"/>
        <end position="63"/>
    </location>
</feature>
<evidence type="ECO:0000313" key="5">
    <source>
        <dbReference type="EMBL" id="GLQ31082.1"/>
    </source>
</evidence>
<feature type="transmembrane region" description="Helical" evidence="4">
    <location>
        <begin position="163"/>
        <end position="182"/>
    </location>
</feature>
<accession>A0AA37SAH2</accession>
<feature type="transmembrane region" description="Helical" evidence="4">
    <location>
        <begin position="216"/>
        <end position="238"/>
    </location>
</feature>
<evidence type="ECO:0000256" key="4">
    <source>
        <dbReference type="SAM" id="Phobius"/>
    </source>
</evidence>
<feature type="transmembrane region" description="Helical" evidence="4">
    <location>
        <begin position="7"/>
        <end position="32"/>
    </location>
</feature>
<evidence type="ECO:0008006" key="7">
    <source>
        <dbReference type="Google" id="ProtNLM"/>
    </source>
</evidence>
<evidence type="ECO:0000256" key="1">
    <source>
        <dbReference type="ARBA" id="ARBA00022692"/>
    </source>
</evidence>
<dbReference type="PANTHER" id="PTHR23526">
    <property type="entry name" value="INTEGRAL MEMBRANE TRANSPORT PROTEIN-RELATED"/>
    <property type="match status" value="1"/>
</dbReference>
<keyword evidence="1 4" id="KW-0812">Transmembrane</keyword>
<reference evidence="5" key="1">
    <citation type="journal article" date="2014" name="Int. J. Syst. Evol. Microbiol.">
        <title>Complete genome sequence of Corynebacterium casei LMG S-19264T (=DSM 44701T), isolated from a smear-ripened cheese.</title>
        <authorList>
            <consortium name="US DOE Joint Genome Institute (JGI-PGF)"/>
            <person name="Walter F."/>
            <person name="Albersmeier A."/>
            <person name="Kalinowski J."/>
            <person name="Ruckert C."/>
        </authorList>
    </citation>
    <scope>NUCLEOTIDE SEQUENCE</scope>
    <source>
        <strain evidence="5">NBRC 110071</strain>
    </source>
</reference>
<feature type="transmembrane region" description="Helical" evidence="4">
    <location>
        <begin position="99"/>
        <end position="121"/>
    </location>
</feature>
<organism evidence="5 6">
    <name type="scientific">Litoribrevibacter albus</name>
    <dbReference type="NCBI Taxonomy" id="1473156"/>
    <lineage>
        <taxon>Bacteria</taxon>
        <taxon>Pseudomonadati</taxon>
        <taxon>Pseudomonadota</taxon>
        <taxon>Gammaproteobacteria</taxon>
        <taxon>Oceanospirillales</taxon>
        <taxon>Oceanospirillaceae</taxon>
        <taxon>Litoribrevibacter</taxon>
    </lineage>
</organism>
<dbReference type="Proteomes" id="UP001161389">
    <property type="component" value="Unassembled WGS sequence"/>
</dbReference>
<feature type="transmembrane region" description="Helical" evidence="4">
    <location>
        <begin position="280"/>
        <end position="298"/>
    </location>
</feature>
<protein>
    <recommendedName>
        <fullName evidence="7">MFS transporter</fullName>
    </recommendedName>
</protein>
<comment type="caution">
    <text evidence="5">The sequence shown here is derived from an EMBL/GenBank/DDBJ whole genome shotgun (WGS) entry which is preliminary data.</text>
</comment>
<dbReference type="PANTHER" id="PTHR23526:SF4">
    <property type="entry name" value="INTEGRAL MEMBRANE TRANSPORT PROTEIN"/>
    <property type="match status" value="1"/>
</dbReference>
<dbReference type="InterPro" id="IPR052528">
    <property type="entry name" value="Sugar_transport-like"/>
</dbReference>
<dbReference type="Gene3D" id="1.20.1250.20">
    <property type="entry name" value="MFS general substrate transporter like domains"/>
    <property type="match status" value="2"/>
</dbReference>
<reference evidence="5" key="2">
    <citation type="submission" date="2023-01" db="EMBL/GenBank/DDBJ databases">
        <title>Draft genome sequence of Litoribrevibacter albus strain NBRC 110071.</title>
        <authorList>
            <person name="Sun Q."/>
            <person name="Mori K."/>
        </authorList>
    </citation>
    <scope>NUCLEOTIDE SEQUENCE</scope>
    <source>
        <strain evidence="5">NBRC 110071</strain>
    </source>
</reference>
<dbReference type="InterPro" id="IPR011701">
    <property type="entry name" value="MFS"/>
</dbReference>